<dbReference type="Proteomes" id="UP000708208">
    <property type="component" value="Unassembled WGS sequence"/>
</dbReference>
<reference evidence="1" key="1">
    <citation type="submission" date="2021-06" db="EMBL/GenBank/DDBJ databases">
        <authorList>
            <person name="Hodson N. C."/>
            <person name="Mongue J. A."/>
            <person name="Jaron S. K."/>
        </authorList>
    </citation>
    <scope>NUCLEOTIDE SEQUENCE</scope>
</reference>
<name>A0A8J2KGE6_9HEXA</name>
<evidence type="ECO:0000313" key="2">
    <source>
        <dbReference type="Proteomes" id="UP000708208"/>
    </source>
</evidence>
<protein>
    <submittedName>
        <fullName evidence="1">Uncharacterized protein</fullName>
    </submittedName>
</protein>
<dbReference type="AlphaFoldDB" id="A0A8J2KGE6"/>
<dbReference type="OrthoDB" id="7381612at2759"/>
<proteinExistence type="predicted"/>
<sequence>ETKIKLNAKDCSCIGRLAIEKGYFVGGIEWLTHAFHLSQTHPENSLNQDELYDDLIFSEVVHDEVLLKKFVPDYHFYQTPISETSELYQRVKRRSLPHNDSNLETDQLNRLLFDVCNGKIQQTDQEKSKLFCWYERKIHPVFQIGPIKAEIHSVRPNPEVVQFYDILTNQTVLDSFKTFTQKHGHRLTLPSGIYNPLYSEVVRAFDFDMGSYEATNFIKLLERITGFKASRKEGMPIHYFAYPPGTARGKHYDKFSIKQERLFSTILVYVSFKLNVVVNIFKIVAVDLKLSTLHIDI</sequence>
<feature type="non-terminal residue" evidence="1">
    <location>
        <position position="297"/>
    </location>
</feature>
<keyword evidence="2" id="KW-1185">Reference proteome</keyword>
<dbReference type="EMBL" id="CAJVCH010312870">
    <property type="protein sequence ID" value="CAG7786225.1"/>
    <property type="molecule type" value="Genomic_DNA"/>
</dbReference>
<organism evidence="1 2">
    <name type="scientific">Allacma fusca</name>
    <dbReference type="NCBI Taxonomy" id="39272"/>
    <lineage>
        <taxon>Eukaryota</taxon>
        <taxon>Metazoa</taxon>
        <taxon>Ecdysozoa</taxon>
        <taxon>Arthropoda</taxon>
        <taxon>Hexapoda</taxon>
        <taxon>Collembola</taxon>
        <taxon>Symphypleona</taxon>
        <taxon>Sminthuridae</taxon>
        <taxon>Allacma</taxon>
    </lineage>
</organism>
<gene>
    <name evidence="1" type="ORF">AFUS01_LOCUS24800</name>
</gene>
<accession>A0A8J2KGE6</accession>
<evidence type="ECO:0000313" key="1">
    <source>
        <dbReference type="EMBL" id="CAG7786225.1"/>
    </source>
</evidence>
<feature type="non-terminal residue" evidence="1">
    <location>
        <position position="1"/>
    </location>
</feature>
<comment type="caution">
    <text evidence="1">The sequence shown here is derived from an EMBL/GenBank/DDBJ whole genome shotgun (WGS) entry which is preliminary data.</text>
</comment>